<dbReference type="UniPathway" id="UPA00378"/>
<keyword evidence="9 19" id="KW-0812">Transmembrane</keyword>
<keyword evidence="14 19" id="KW-0472">Membrane</keyword>
<keyword evidence="12" id="KW-0460">Magnesium</keyword>
<gene>
    <name evidence="20" type="ORF">BN7_6660</name>
</gene>
<keyword evidence="11" id="KW-0256">Endoplasmic reticulum</keyword>
<evidence type="ECO:0000256" key="12">
    <source>
        <dbReference type="ARBA" id="ARBA00022842"/>
    </source>
</evidence>
<dbReference type="FunCoup" id="K0KUY5">
    <property type="interactions" value="512"/>
</dbReference>
<organism evidence="20 21">
    <name type="scientific">Wickerhamomyces ciferrii (strain ATCC 14091 / BCRC 22168 / CBS 111 / JCM 3599 / NBRC 0793 / NRRL Y-1031 F-60-10)</name>
    <name type="common">Yeast</name>
    <name type="synonym">Pichia ciferrii</name>
    <dbReference type="NCBI Taxonomy" id="1206466"/>
    <lineage>
        <taxon>Eukaryota</taxon>
        <taxon>Fungi</taxon>
        <taxon>Dikarya</taxon>
        <taxon>Ascomycota</taxon>
        <taxon>Saccharomycotina</taxon>
        <taxon>Saccharomycetes</taxon>
        <taxon>Phaffomycetales</taxon>
        <taxon>Wickerhamomycetaceae</taxon>
        <taxon>Wickerhamomyces</taxon>
    </lineage>
</organism>
<dbReference type="AlphaFoldDB" id="K0KUY5"/>
<sequence length="460" mass="51769">MSLPELSLLGIAITIIYTSQGSYGITEPLQAALGFSLIGFISTNYLIPKLSSSFIKIGLYGKDLSKPNKPVIPESLGSVAATSYLFVMFFFIPFLFIKYLVTNTTGGGNRDDGITQIRDSDLDRFPHDKLAGYLSAILCLESTVLLGIADDLFDIRWRHKFFLPAIAAIPLLIVYYVDFGITHVLIPKFLESWFPQGQTTIELGWLYYIYMSSVAIFCPNSINILAGVNGLEVGQSIIIALLILINDLIFLVSGSFPARESHLFSICLIIPFLGVSLALLKFNWWPSKVFVGDTYCYFAGMVFAIVGILGHFSKTLLLFFIPQIFNFIYSLPQLINSIPCPRHRLPKFNPEDGLMYPSMVDYTQPTTKQLKPWITQTLELLSILKLVKLEKDIKTGRIIKNSNFTLINLILVWFGPLREDKLTLIILGLQFLIGVFAIFIRHTIGPWVFGYDNLWLTNII</sequence>
<reference evidence="20 21" key="1">
    <citation type="journal article" date="2012" name="Eukaryot. Cell">
        <title>Draft genome sequence of Wickerhamomyces ciferrii NRRL Y-1031 F-60-10.</title>
        <authorList>
            <person name="Schneider J."/>
            <person name="Andrea H."/>
            <person name="Blom J."/>
            <person name="Jaenicke S."/>
            <person name="Ruckert C."/>
            <person name="Schorsch C."/>
            <person name="Szczepanowski R."/>
            <person name="Farwick M."/>
            <person name="Goesmann A."/>
            <person name="Puhler A."/>
            <person name="Schaffer S."/>
            <person name="Tauch A."/>
            <person name="Kohler T."/>
            <person name="Brinkrolf K."/>
        </authorList>
    </citation>
    <scope>NUCLEOTIDE SEQUENCE [LARGE SCALE GENOMIC DNA]</scope>
    <source>
        <strain evidence="21">ATCC 14091 / BCRC 22168 / CBS 111 / JCM 3599 / NBRC 0793 / NRRL Y-1031 F-60-10</strain>
    </source>
</reference>
<evidence type="ECO:0000256" key="18">
    <source>
        <dbReference type="ARBA" id="ARBA00045078"/>
    </source>
</evidence>
<comment type="function">
    <text evidence="17">UDP-N-acetylglucosamine--dolichyl-phosphate N-acetylglucosaminephosphotransferase that operates in the biosynthetic pathway of dolichol-linked oligosaccharides, the glycan precursors employed in protein asparagine (N)-glycosylation. The assembly of dolichol-linked oligosaccharides begins on the cytosolic side of the endoplasmic reticulum membrane and finishes in its lumen. The sequential addition of sugars to dolichol pyrophosphate produces dolichol-linked oligosaccharides containing fourteen sugars, including two GlcNAcs, nine mannoses and three glucoses. Once assembled, the oligosaccharide is transferred from the lipid to nascent proteins by oligosaccharyltransferases. Catalyzes the initial step of dolichol-linked oligosaccharide biosynthesis, transfering GlcNAc-1-P from cytosolic UDP-GlcNAc onto the carrier lipid dolichyl phosphate (P-dolichol), yielding GlcNAc-P-P-dolichol embedded in the cytoplasmic leaflet of the endoplasmic reticulum membrane.</text>
</comment>
<evidence type="ECO:0000256" key="1">
    <source>
        <dbReference type="ARBA" id="ARBA00001946"/>
    </source>
</evidence>
<dbReference type="InterPro" id="IPR033895">
    <property type="entry name" value="GPT"/>
</dbReference>
<comment type="caution">
    <text evidence="20">The sequence shown here is derived from an EMBL/GenBank/DDBJ whole genome shotgun (WGS) entry which is preliminary data.</text>
</comment>
<evidence type="ECO:0000256" key="7">
    <source>
        <dbReference type="ARBA" id="ARBA00022676"/>
    </source>
</evidence>
<dbReference type="GO" id="GO:0005789">
    <property type="term" value="C:endoplasmic reticulum membrane"/>
    <property type="evidence" value="ECO:0007669"/>
    <property type="project" value="UniProtKB-SubCell"/>
</dbReference>
<dbReference type="PANTHER" id="PTHR10571">
    <property type="entry name" value="UDP-N-ACETYLGLUCOSAMINE--DOLICHYL-PHOSPHATE N-ACETYLGLUCOSAMINEPHOSPHOTRANSFERASE"/>
    <property type="match status" value="1"/>
</dbReference>
<dbReference type="GO" id="GO:0006488">
    <property type="term" value="P:dolichol-linked oligosaccharide biosynthetic process"/>
    <property type="evidence" value="ECO:0007669"/>
    <property type="project" value="InterPro"/>
</dbReference>
<dbReference type="GO" id="GO:0016757">
    <property type="term" value="F:glycosyltransferase activity"/>
    <property type="evidence" value="ECO:0007669"/>
    <property type="project" value="UniProtKB-KW"/>
</dbReference>
<keyword evidence="10" id="KW-0479">Metal-binding</keyword>
<comment type="similarity">
    <text evidence="4">Belongs to the glycosyltransferase 4 family.</text>
</comment>
<keyword evidence="13 19" id="KW-1133">Transmembrane helix</keyword>
<feature type="transmembrane region" description="Helical" evidence="19">
    <location>
        <begin position="161"/>
        <end position="185"/>
    </location>
</feature>
<evidence type="ECO:0000256" key="14">
    <source>
        <dbReference type="ARBA" id="ARBA00023136"/>
    </source>
</evidence>
<keyword evidence="21" id="KW-1185">Reference proteome</keyword>
<feature type="transmembrane region" description="Helical" evidence="19">
    <location>
        <begin position="262"/>
        <end position="282"/>
    </location>
</feature>
<comment type="cofactor">
    <cofactor evidence="1">
        <name>Mg(2+)</name>
        <dbReference type="ChEBI" id="CHEBI:18420"/>
    </cofactor>
</comment>
<dbReference type="Pfam" id="PF00953">
    <property type="entry name" value="Glycos_transf_4"/>
    <property type="match status" value="1"/>
</dbReference>
<feature type="transmembrane region" description="Helical" evidence="19">
    <location>
        <begin position="422"/>
        <end position="440"/>
    </location>
</feature>
<dbReference type="GO" id="GO:0003975">
    <property type="term" value="F:UDP-N-acetylglucosamine-dolichyl-phosphate N-acetylglucosaminephosphotransferase activity"/>
    <property type="evidence" value="ECO:0007669"/>
    <property type="project" value="UniProtKB-EC"/>
</dbReference>
<evidence type="ECO:0000313" key="20">
    <source>
        <dbReference type="EMBL" id="CCH47051.1"/>
    </source>
</evidence>
<evidence type="ECO:0000256" key="2">
    <source>
        <dbReference type="ARBA" id="ARBA00004477"/>
    </source>
</evidence>
<evidence type="ECO:0000256" key="10">
    <source>
        <dbReference type="ARBA" id="ARBA00022723"/>
    </source>
</evidence>
<comment type="pathway">
    <text evidence="3">Protein modification; protein glycosylation.</text>
</comment>
<name>K0KUY5_WICCF</name>
<dbReference type="Proteomes" id="UP000009328">
    <property type="component" value="Unassembled WGS sequence"/>
</dbReference>
<dbReference type="HOGENOM" id="CLU_029942_1_0_1"/>
<dbReference type="EMBL" id="CAIF01000301">
    <property type="protein sequence ID" value="CCH47051.1"/>
    <property type="molecule type" value="Genomic_DNA"/>
</dbReference>
<evidence type="ECO:0000256" key="11">
    <source>
        <dbReference type="ARBA" id="ARBA00022824"/>
    </source>
</evidence>
<dbReference type="STRING" id="1206466.K0KUY5"/>
<dbReference type="EC" id="2.7.8.15" evidence="5"/>
<evidence type="ECO:0000256" key="17">
    <source>
        <dbReference type="ARBA" id="ARBA00044717"/>
    </source>
</evidence>
<accession>K0KUY5</accession>
<evidence type="ECO:0000256" key="19">
    <source>
        <dbReference type="SAM" id="Phobius"/>
    </source>
</evidence>
<feature type="transmembrane region" description="Helical" evidence="19">
    <location>
        <begin position="237"/>
        <end position="256"/>
    </location>
</feature>
<comment type="catalytic activity">
    <reaction evidence="18">
        <text>a di-trans,poly-cis-dolichyl phosphate + UDP-N-acetyl-alpha-D-glucosamine = an N-acetyl-alpha-D-glucosaminyl-diphospho-di-trans,poly-cis-dolichol + UMP</text>
        <dbReference type="Rhea" id="RHEA:13289"/>
        <dbReference type="Rhea" id="RHEA-COMP:19498"/>
        <dbReference type="Rhea" id="RHEA-COMP:19507"/>
        <dbReference type="ChEBI" id="CHEBI:57683"/>
        <dbReference type="ChEBI" id="CHEBI:57705"/>
        <dbReference type="ChEBI" id="CHEBI:57865"/>
        <dbReference type="ChEBI" id="CHEBI:58427"/>
        <dbReference type="EC" id="2.7.8.15"/>
    </reaction>
    <physiologicalReaction direction="left-to-right" evidence="18">
        <dbReference type="Rhea" id="RHEA:13290"/>
    </physiologicalReaction>
</comment>
<dbReference type="PANTHER" id="PTHR10571:SF0">
    <property type="entry name" value="UDP-N-ACETYLGLUCOSAMINE--DOLICHYL-PHOSPHATE N-ACETYLGLUCOSAMINEPHOSPHOTRANSFERASE"/>
    <property type="match status" value="1"/>
</dbReference>
<evidence type="ECO:0000256" key="3">
    <source>
        <dbReference type="ARBA" id="ARBA00004922"/>
    </source>
</evidence>
<feature type="transmembrane region" description="Helical" evidence="19">
    <location>
        <begin position="205"/>
        <end position="225"/>
    </location>
</feature>
<evidence type="ECO:0000256" key="8">
    <source>
        <dbReference type="ARBA" id="ARBA00022679"/>
    </source>
</evidence>
<dbReference type="InterPro" id="IPR000715">
    <property type="entry name" value="Glycosyl_transferase_4"/>
</dbReference>
<feature type="transmembrane region" description="Helical" evidence="19">
    <location>
        <begin position="76"/>
        <end position="97"/>
    </location>
</feature>
<feature type="transmembrane region" description="Helical" evidence="19">
    <location>
        <begin position="294"/>
        <end position="310"/>
    </location>
</feature>
<evidence type="ECO:0000256" key="9">
    <source>
        <dbReference type="ARBA" id="ARBA00022692"/>
    </source>
</evidence>
<evidence type="ECO:0000256" key="16">
    <source>
        <dbReference type="ARBA" id="ARBA00033238"/>
    </source>
</evidence>
<proteinExistence type="inferred from homology"/>
<keyword evidence="8 20" id="KW-0808">Transferase</keyword>
<dbReference type="GO" id="GO:0046872">
    <property type="term" value="F:metal ion binding"/>
    <property type="evidence" value="ECO:0007669"/>
    <property type="project" value="UniProtKB-KW"/>
</dbReference>
<comment type="subcellular location">
    <subcellularLocation>
        <location evidence="2">Endoplasmic reticulum membrane</location>
        <topology evidence="2">Multi-pass membrane protein</topology>
    </subcellularLocation>
</comment>
<evidence type="ECO:0000256" key="15">
    <source>
        <dbReference type="ARBA" id="ARBA00029567"/>
    </source>
</evidence>
<evidence type="ECO:0000256" key="5">
    <source>
        <dbReference type="ARBA" id="ARBA00013225"/>
    </source>
</evidence>
<protein>
    <recommendedName>
        <fullName evidence="6">UDP-N-acetylglucosamine--dolichyl-phosphate N-acetylglucosaminephosphotransferase</fullName>
        <ecNumber evidence="5">2.7.8.15</ecNumber>
    </recommendedName>
    <alternativeName>
        <fullName evidence="15">GlcNAc-1-P transferase</fullName>
    </alternativeName>
    <alternativeName>
        <fullName evidence="16">N-acetylglucosamine-1-phosphate transferase</fullName>
    </alternativeName>
</protein>
<feature type="transmembrane region" description="Helical" evidence="19">
    <location>
        <begin position="130"/>
        <end position="149"/>
    </location>
</feature>
<keyword evidence="7" id="KW-0328">Glycosyltransferase</keyword>
<evidence type="ECO:0000256" key="6">
    <source>
        <dbReference type="ARBA" id="ARBA00017659"/>
    </source>
</evidence>
<evidence type="ECO:0000256" key="13">
    <source>
        <dbReference type="ARBA" id="ARBA00022989"/>
    </source>
</evidence>
<dbReference type="InParanoid" id="K0KUY5"/>
<evidence type="ECO:0000256" key="4">
    <source>
        <dbReference type="ARBA" id="ARBA00009317"/>
    </source>
</evidence>
<dbReference type="eggNOG" id="KOG2788">
    <property type="taxonomic scope" value="Eukaryota"/>
</dbReference>
<evidence type="ECO:0000313" key="21">
    <source>
        <dbReference type="Proteomes" id="UP000009328"/>
    </source>
</evidence>
<feature type="transmembrane region" description="Helical" evidence="19">
    <location>
        <begin position="31"/>
        <end position="47"/>
    </location>
</feature>
<dbReference type="CDD" id="cd06855">
    <property type="entry name" value="GT_GPT_euk"/>
    <property type="match status" value="1"/>
</dbReference>